<name>A0A4Z2F927_9TELE</name>
<dbReference type="GO" id="GO:0016477">
    <property type="term" value="P:cell migration"/>
    <property type="evidence" value="ECO:0007669"/>
    <property type="project" value="TreeGrafter"/>
</dbReference>
<dbReference type="InterPro" id="IPR057073">
    <property type="entry name" value="EGF_integrin_2"/>
</dbReference>
<dbReference type="Gene3D" id="2.10.25.10">
    <property type="entry name" value="Laminin"/>
    <property type="match status" value="3"/>
</dbReference>
<evidence type="ECO:0000256" key="3">
    <source>
        <dbReference type="ARBA" id="ARBA00022737"/>
    </source>
</evidence>
<dbReference type="FunFam" id="2.10.25.10:FF:000249">
    <property type="entry name" value="Integrin subunit beta like 1"/>
    <property type="match status" value="1"/>
</dbReference>
<evidence type="ECO:0000256" key="2">
    <source>
        <dbReference type="ARBA" id="ARBA00022729"/>
    </source>
</evidence>
<dbReference type="GO" id="GO:0007160">
    <property type="term" value="P:cell-matrix adhesion"/>
    <property type="evidence" value="ECO:0007669"/>
    <property type="project" value="TreeGrafter"/>
</dbReference>
<dbReference type="PROSITE" id="PS00243">
    <property type="entry name" value="I_EGF_1"/>
    <property type="match status" value="1"/>
</dbReference>
<keyword evidence="9" id="KW-1185">Reference proteome</keyword>
<dbReference type="GO" id="GO:0005925">
    <property type="term" value="C:focal adhesion"/>
    <property type="evidence" value="ECO:0007669"/>
    <property type="project" value="TreeGrafter"/>
</dbReference>
<keyword evidence="4" id="KW-1015">Disulfide bond</keyword>
<evidence type="ECO:0000313" key="8">
    <source>
        <dbReference type="EMBL" id="TNN37304.1"/>
    </source>
</evidence>
<keyword evidence="1" id="KW-0245">EGF-like domain</keyword>
<dbReference type="InterPro" id="IPR013111">
    <property type="entry name" value="EGF_extracell"/>
</dbReference>
<dbReference type="GO" id="GO:0008305">
    <property type="term" value="C:integrin complex"/>
    <property type="evidence" value="ECO:0007669"/>
    <property type="project" value="TreeGrafter"/>
</dbReference>
<keyword evidence="3" id="KW-0677">Repeat</keyword>
<dbReference type="PANTHER" id="PTHR10082:SF3">
    <property type="entry name" value="INTEGRIN BETA-LIKE PROTEIN 1"/>
    <property type="match status" value="1"/>
</dbReference>
<feature type="domain" description="Integrin beta epidermal growth factor-like" evidence="7">
    <location>
        <begin position="84"/>
        <end position="124"/>
    </location>
</feature>
<protein>
    <submittedName>
        <fullName evidence="8">Integrin beta-like protein 1</fullName>
    </submittedName>
</protein>
<organism evidence="8 9">
    <name type="scientific">Liparis tanakae</name>
    <name type="common">Tanaka's snailfish</name>
    <dbReference type="NCBI Taxonomy" id="230148"/>
    <lineage>
        <taxon>Eukaryota</taxon>
        <taxon>Metazoa</taxon>
        <taxon>Chordata</taxon>
        <taxon>Craniata</taxon>
        <taxon>Vertebrata</taxon>
        <taxon>Euteleostomi</taxon>
        <taxon>Actinopterygii</taxon>
        <taxon>Neopterygii</taxon>
        <taxon>Teleostei</taxon>
        <taxon>Neoteleostei</taxon>
        <taxon>Acanthomorphata</taxon>
        <taxon>Eupercaria</taxon>
        <taxon>Perciformes</taxon>
        <taxon>Cottioidei</taxon>
        <taxon>Cottales</taxon>
        <taxon>Liparidae</taxon>
        <taxon>Liparis</taxon>
    </lineage>
</organism>
<dbReference type="GO" id="GO:0098609">
    <property type="term" value="P:cell-cell adhesion"/>
    <property type="evidence" value="ECO:0007669"/>
    <property type="project" value="TreeGrafter"/>
</dbReference>
<keyword evidence="2" id="KW-0732">Signal</keyword>
<keyword evidence="8" id="KW-0401">Integrin</keyword>
<dbReference type="GO" id="GO:0033627">
    <property type="term" value="P:cell adhesion mediated by integrin"/>
    <property type="evidence" value="ECO:0007669"/>
    <property type="project" value="TreeGrafter"/>
</dbReference>
<dbReference type="GO" id="GO:0005178">
    <property type="term" value="F:integrin binding"/>
    <property type="evidence" value="ECO:0007669"/>
    <property type="project" value="TreeGrafter"/>
</dbReference>
<dbReference type="Proteomes" id="UP000314294">
    <property type="component" value="Unassembled WGS sequence"/>
</dbReference>
<dbReference type="GO" id="GO:0007229">
    <property type="term" value="P:integrin-mediated signaling pathway"/>
    <property type="evidence" value="ECO:0007669"/>
    <property type="project" value="UniProtKB-KW"/>
</dbReference>
<evidence type="ECO:0000256" key="1">
    <source>
        <dbReference type="ARBA" id="ARBA00022536"/>
    </source>
</evidence>
<dbReference type="InterPro" id="IPR015812">
    <property type="entry name" value="Integrin_bsu"/>
</dbReference>
<evidence type="ECO:0000259" key="6">
    <source>
        <dbReference type="Pfam" id="PF07974"/>
    </source>
</evidence>
<dbReference type="InterPro" id="IPR057243">
    <property type="entry name" value="Integrin_I-EGF_CS"/>
</dbReference>
<dbReference type="AlphaFoldDB" id="A0A4Z2F927"/>
<dbReference type="PANTHER" id="PTHR10082">
    <property type="entry name" value="INTEGRIN BETA SUBUNIT"/>
    <property type="match status" value="1"/>
</dbReference>
<gene>
    <name evidence="8" type="primary">Itgbl1</name>
    <name evidence="8" type="ORF">EYF80_052524</name>
</gene>
<dbReference type="Pfam" id="PF07974">
    <property type="entry name" value="EGF_2"/>
    <property type="match status" value="1"/>
</dbReference>
<dbReference type="OrthoDB" id="8947944at2759"/>
<reference evidence="8 9" key="1">
    <citation type="submission" date="2019-03" db="EMBL/GenBank/DDBJ databases">
        <title>First draft genome of Liparis tanakae, snailfish: a comprehensive survey of snailfish specific genes.</title>
        <authorList>
            <person name="Kim W."/>
            <person name="Song I."/>
            <person name="Jeong J.-H."/>
            <person name="Kim D."/>
            <person name="Kim S."/>
            <person name="Ryu S."/>
            <person name="Song J.Y."/>
            <person name="Lee S.K."/>
        </authorList>
    </citation>
    <scope>NUCLEOTIDE SEQUENCE [LARGE SCALE GENOMIC DNA]</scope>
    <source>
        <tissue evidence="8">Muscle</tissue>
    </source>
</reference>
<evidence type="ECO:0000259" key="7">
    <source>
        <dbReference type="Pfam" id="PF23105"/>
    </source>
</evidence>
<sequence>MVGVGMGWRALIGQCVWEGPGRPLSHGASPFWKHRGGYAADRQPASHAHRHRGYCDCGTCECDDGWSGEACQFPEECDLPGKKSKELCRNPQGVVCSNRGSCHCGSCMCDQRDPRGLVTGRFCQCDDSECHGQCYCGNCYCAAGWHGDKCEYQCDISPWESKRRCTSPDGKICSNRGILSFSSAAPRWRATELNERIPDSRRRFRNPELKRSRGIPVKLSKNEFQRTG</sequence>
<dbReference type="Pfam" id="PF23105">
    <property type="entry name" value="EGF_integrin"/>
    <property type="match status" value="1"/>
</dbReference>
<evidence type="ECO:0000256" key="5">
    <source>
        <dbReference type="ARBA" id="ARBA00023180"/>
    </source>
</evidence>
<keyword evidence="5" id="KW-0325">Glycoprotein</keyword>
<evidence type="ECO:0000256" key="4">
    <source>
        <dbReference type="ARBA" id="ARBA00023157"/>
    </source>
</evidence>
<proteinExistence type="predicted"/>
<evidence type="ECO:0000313" key="9">
    <source>
        <dbReference type="Proteomes" id="UP000314294"/>
    </source>
</evidence>
<accession>A0A4Z2F927</accession>
<comment type="caution">
    <text evidence="8">The sequence shown here is derived from an EMBL/GenBank/DDBJ whole genome shotgun (WGS) entry which is preliminary data.</text>
</comment>
<dbReference type="EMBL" id="SRLO01001504">
    <property type="protein sequence ID" value="TNN37304.1"/>
    <property type="molecule type" value="Genomic_DNA"/>
</dbReference>
<dbReference type="SUPFAM" id="SSF57196">
    <property type="entry name" value="EGF/Laminin"/>
    <property type="match status" value="1"/>
</dbReference>
<dbReference type="GO" id="GO:0009986">
    <property type="term" value="C:cell surface"/>
    <property type="evidence" value="ECO:0007669"/>
    <property type="project" value="TreeGrafter"/>
</dbReference>
<feature type="domain" description="Epidermal growth factor-like" evidence="6">
    <location>
        <begin position="51"/>
        <end position="71"/>
    </location>
</feature>